<evidence type="ECO:0000313" key="3">
    <source>
        <dbReference type="EMBL" id="WBL31592.1"/>
    </source>
</evidence>
<keyword evidence="2" id="KW-1133">Transmembrane helix</keyword>
<organism evidence="3 4">
    <name type="scientific">Candidatus Phytoplasma sacchari</name>
    <dbReference type="NCBI Taxonomy" id="2609813"/>
    <lineage>
        <taxon>Bacteria</taxon>
        <taxon>Bacillati</taxon>
        <taxon>Mycoplasmatota</taxon>
        <taxon>Mollicutes</taxon>
        <taxon>Acholeplasmatales</taxon>
        <taxon>Acholeplasmataceae</taxon>
        <taxon>Candidatus Phytoplasma</taxon>
        <taxon>16SrXI (Rice yellow dwarf group)</taxon>
    </lineage>
</organism>
<dbReference type="EMBL" id="CP115156">
    <property type="protein sequence ID" value="WBL31592.1"/>
    <property type="molecule type" value="Genomic_DNA"/>
</dbReference>
<feature type="transmembrane region" description="Helical" evidence="2">
    <location>
        <begin position="12"/>
        <end position="33"/>
    </location>
</feature>
<dbReference type="Proteomes" id="UP001210120">
    <property type="component" value="Chromosome"/>
</dbReference>
<accession>A0ABY7M1J6</accession>
<proteinExistence type="predicted"/>
<evidence type="ECO:0000256" key="1">
    <source>
        <dbReference type="SAM" id="Coils"/>
    </source>
</evidence>
<reference evidence="3" key="1">
    <citation type="submission" date="2022-12" db="EMBL/GenBank/DDBJ databases">
        <title>Genomic Characterization of Candidatus Phytoplasma sacchari in China.</title>
        <authorList>
            <person name="Zhang R.-Y."/>
        </authorList>
    </citation>
    <scope>NUCLEOTIDE SEQUENCE [LARGE SCALE GENOMIC DNA]</scope>
    <source>
        <strain evidence="3">SCWL1</strain>
    </source>
</reference>
<keyword evidence="4" id="KW-1185">Reference proteome</keyword>
<feature type="coiled-coil region" evidence="1">
    <location>
        <begin position="52"/>
        <end position="86"/>
    </location>
</feature>
<evidence type="ECO:0000313" key="4">
    <source>
        <dbReference type="Proteomes" id="UP001210120"/>
    </source>
</evidence>
<sequence length="150" mass="18444">MKILKNYKKIKFNFNFFPIYFLYILIFIFKYNLVFAITNYPIKKTNSFNQLINCSLKKMKNLEINMESLSEEQILIEEELKKLEEHIFYLKMIIKKEMSKEIKNLIELKIFILQEKKSFYKKKILNMMIKKIELKTKVNKYLKIFDNKKN</sequence>
<evidence type="ECO:0000256" key="2">
    <source>
        <dbReference type="SAM" id="Phobius"/>
    </source>
</evidence>
<protein>
    <submittedName>
        <fullName evidence="3">Uncharacterized protein</fullName>
    </submittedName>
</protein>
<keyword evidence="2" id="KW-0812">Transmembrane</keyword>
<keyword evidence="2" id="KW-0472">Membrane</keyword>
<keyword evidence="1" id="KW-0175">Coiled coil</keyword>
<gene>
    <name evidence="3" type="ORF">O7R10_00825</name>
</gene>
<name>A0ABY7M1J6_9MOLU</name>